<dbReference type="InParanoid" id="F4R2Y6"/>
<dbReference type="EMBL" id="GL883090">
    <property type="protein sequence ID" value="EGG12895.1"/>
    <property type="molecule type" value="Genomic_DNA"/>
</dbReference>
<reference evidence="3" key="1">
    <citation type="journal article" date="2011" name="Proc. Natl. Acad. Sci. U.S.A.">
        <title>Obligate biotrophy features unraveled by the genomic analysis of rust fungi.</title>
        <authorList>
            <person name="Duplessis S."/>
            <person name="Cuomo C.A."/>
            <person name="Lin Y.-C."/>
            <person name="Aerts A."/>
            <person name="Tisserant E."/>
            <person name="Veneault-Fourrey C."/>
            <person name="Joly D.L."/>
            <person name="Hacquard S."/>
            <person name="Amselem J."/>
            <person name="Cantarel B.L."/>
            <person name="Chiu R."/>
            <person name="Coutinho P.M."/>
            <person name="Feau N."/>
            <person name="Field M."/>
            <person name="Frey P."/>
            <person name="Gelhaye E."/>
            <person name="Goldberg J."/>
            <person name="Grabherr M.G."/>
            <person name="Kodira C.D."/>
            <person name="Kohler A."/>
            <person name="Kuees U."/>
            <person name="Lindquist E.A."/>
            <person name="Lucas S.M."/>
            <person name="Mago R."/>
            <person name="Mauceli E."/>
            <person name="Morin E."/>
            <person name="Murat C."/>
            <person name="Pangilinan J.L."/>
            <person name="Park R."/>
            <person name="Pearson M."/>
            <person name="Quesneville H."/>
            <person name="Rouhier N."/>
            <person name="Sakthikumar S."/>
            <person name="Salamov A.A."/>
            <person name="Schmutz J."/>
            <person name="Selles B."/>
            <person name="Shapiro H."/>
            <person name="Tanguay P."/>
            <person name="Tuskan G.A."/>
            <person name="Henrissat B."/>
            <person name="Van de Peer Y."/>
            <person name="Rouze P."/>
            <person name="Ellis J.G."/>
            <person name="Dodds P.N."/>
            <person name="Schein J.E."/>
            <person name="Zhong S."/>
            <person name="Hamelin R.C."/>
            <person name="Grigoriev I.V."/>
            <person name="Szabo L.J."/>
            <person name="Martin F."/>
        </authorList>
    </citation>
    <scope>NUCLEOTIDE SEQUENCE [LARGE SCALE GENOMIC DNA]</scope>
    <source>
        <strain evidence="3">98AG31 / pathotype 3-4-7</strain>
    </source>
</reference>
<accession>F4R2Y6</accession>
<dbReference type="Proteomes" id="UP000001072">
    <property type="component" value="Unassembled WGS sequence"/>
</dbReference>
<evidence type="ECO:0000256" key="1">
    <source>
        <dbReference type="SAM" id="MobiDB-lite"/>
    </source>
</evidence>
<protein>
    <submittedName>
        <fullName evidence="2">Uncharacterized protein</fullName>
    </submittedName>
</protein>
<dbReference type="KEGG" id="mlr:MELLADRAFT_101513"/>
<sequence length="522" mass="57251">MPFGLFDVGKEVSTPPSVGAPSANVEPISALPASVPTASGSNLPAPGRLRSSKARSRSPSPRRRSRSPVPLASRVGPRVSKGRFTSPLRRVFRSSPDRSRYSRGNSPRLPPISSSKGKDSRPLRERVDFIPTGPPPPPRASSGSKSKGKARRISPTPPSSSVSSSTANNGLDDVYTPVPGSKKPRLFAAPIKELVDSKASPLARAIQRLVTTYKSDIDHHTDQFNCSPNKPTSWPVALTKDLLKYKVIDLEKLWGAMSSSPLAEIFIFDKRTKKMDVKGVTDSLEIQDLSDFTQIMEVLRHAYLAAFYIAEVPIKAYFKQISSLCRHQSKIHWSHVRNYDAEMRQEFSHRPSLAWGDFDAPELKIFEGRNLHVKYVAPTASPKKFLTSSSGYQPAPSQPRASSSRKAPSAPSKPKKAGSKRTKRDFPPYEIKDATDTTTATEPISYATSWDASVITAEASLTDEPNARKFFRNMEIDALWEGFSSSVDFSITADPLPSAPPLESDIFAARAIRRFSPISSSS</sequence>
<feature type="region of interest" description="Disordered" evidence="1">
    <location>
        <begin position="386"/>
        <end position="437"/>
    </location>
</feature>
<evidence type="ECO:0000313" key="2">
    <source>
        <dbReference type="EMBL" id="EGG12895.1"/>
    </source>
</evidence>
<feature type="compositionally biased region" description="Low complexity" evidence="1">
    <location>
        <begin position="394"/>
        <end position="412"/>
    </location>
</feature>
<feature type="region of interest" description="Disordered" evidence="1">
    <location>
        <begin position="1"/>
        <end position="179"/>
    </location>
</feature>
<organism evidence="3">
    <name type="scientific">Melampsora larici-populina (strain 98AG31 / pathotype 3-4-7)</name>
    <name type="common">Poplar leaf rust fungus</name>
    <dbReference type="NCBI Taxonomy" id="747676"/>
    <lineage>
        <taxon>Eukaryota</taxon>
        <taxon>Fungi</taxon>
        <taxon>Dikarya</taxon>
        <taxon>Basidiomycota</taxon>
        <taxon>Pucciniomycotina</taxon>
        <taxon>Pucciniomycetes</taxon>
        <taxon>Pucciniales</taxon>
        <taxon>Melampsoraceae</taxon>
        <taxon>Melampsora</taxon>
    </lineage>
</organism>
<proteinExistence type="predicted"/>
<evidence type="ECO:0000313" key="3">
    <source>
        <dbReference type="Proteomes" id="UP000001072"/>
    </source>
</evidence>
<dbReference type="VEuPathDB" id="FungiDB:MELLADRAFT_101513"/>
<name>F4R2Y6_MELLP</name>
<dbReference type="AlphaFoldDB" id="F4R2Y6"/>
<dbReference type="RefSeq" id="XP_007403833.1">
    <property type="nucleotide sequence ID" value="XM_007403771.1"/>
</dbReference>
<feature type="compositionally biased region" description="Basic residues" evidence="1">
    <location>
        <begin position="413"/>
        <end position="423"/>
    </location>
</feature>
<feature type="compositionally biased region" description="Basic and acidic residues" evidence="1">
    <location>
        <begin position="116"/>
        <end position="128"/>
    </location>
</feature>
<feature type="compositionally biased region" description="Basic and acidic residues" evidence="1">
    <location>
        <begin position="424"/>
        <end position="435"/>
    </location>
</feature>
<dbReference type="HOGENOM" id="CLU_612623_0_0_1"/>
<keyword evidence="3" id="KW-1185">Reference proteome</keyword>
<gene>
    <name evidence="2" type="ORF">MELLADRAFT_101513</name>
</gene>
<feature type="compositionally biased region" description="Basic residues" evidence="1">
    <location>
        <begin position="50"/>
        <end position="66"/>
    </location>
</feature>
<dbReference type="GeneID" id="18921381"/>